<dbReference type="SUPFAM" id="SSF48726">
    <property type="entry name" value="Immunoglobulin"/>
    <property type="match status" value="16"/>
</dbReference>
<dbReference type="Proteomes" id="UP000694557">
    <property type="component" value="Unassembled WGS sequence"/>
</dbReference>
<keyword evidence="5" id="KW-0597">Phosphoprotein</keyword>
<dbReference type="InterPro" id="IPR003599">
    <property type="entry name" value="Ig_sub"/>
</dbReference>
<evidence type="ECO:0000259" key="11">
    <source>
        <dbReference type="PROSITE" id="PS50853"/>
    </source>
</evidence>
<feature type="domain" description="Ig-like" evidence="10">
    <location>
        <begin position="1111"/>
        <end position="1185"/>
    </location>
</feature>
<dbReference type="SMART" id="SM00060">
    <property type="entry name" value="FN3"/>
    <property type="match status" value="1"/>
</dbReference>
<evidence type="ECO:0000256" key="4">
    <source>
        <dbReference type="ARBA" id="ARBA00022490"/>
    </source>
</evidence>
<dbReference type="InterPro" id="IPR013783">
    <property type="entry name" value="Ig-like_fold"/>
</dbReference>
<feature type="domain" description="Ig-like" evidence="10">
    <location>
        <begin position="224"/>
        <end position="311"/>
    </location>
</feature>
<dbReference type="Ensembl" id="ENSOKIT00005113179.1">
    <property type="protein sequence ID" value="ENSOKIP00005105561.1"/>
    <property type="gene ID" value="ENSOKIG00005046427.1"/>
</dbReference>
<dbReference type="FunFam" id="2.60.40.10:FF:000569">
    <property type="entry name" value="obscurin-like protein 1 isoform X2"/>
    <property type="match status" value="1"/>
</dbReference>
<dbReference type="SMART" id="SM00409">
    <property type="entry name" value="IG"/>
    <property type="match status" value="16"/>
</dbReference>
<accession>A0A8C7KSN0</accession>
<evidence type="ECO:0008006" key="14">
    <source>
        <dbReference type="Google" id="ProtNLM"/>
    </source>
</evidence>
<dbReference type="InterPro" id="IPR052385">
    <property type="entry name" value="Obscurin/Obscurin-like_Reg"/>
</dbReference>
<evidence type="ECO:0000256" key="3">
    <source>
        <dbReference type="ARBA" id="ARBA00006692"/>
    </source>
</evidence>
<dbReference type="PANTHER" id="PTHR35971:SF4">
    <property type="entry name" value="OBSCURIN"/>
    <property type="match status" value="1"/>
</dbReference>
<feature type="domain" description="Ig-like" evidence="10">
    <location>
        <begin position="1553"/>
        <end position="1589"/>
    </location>
</feature>
<feature type="domain" description="Ig-like" evidence="10">
    <location>
        <begin position="316"/>
        <end position="399"/>
    </location>
</feature>
<dbReference type="InterPro" id="IPR007110">
    <property type="entry name" value="Ig-like_dom"/>
</dbReference>
<dbReference type="FunFam" id="2.60.40.10:FF:000032">
    <property type="entry name" value="palladin isoform X1"/>
    <property type="match status" value="1"/>
</dbReference>
<dbReference type="FunFam" id="2.60.40.10:FF:000214">
    <property type="entry name" value="titin isoform X1"/>
    <property type="match status" value="2"/>
</dbReference>
<evidence type="ECO:0000256" key="8">
    <source>
        <dbReference type="ARBA" id="ARBA00023242"/>
    </source>
</evidence>
<evidence type="ECO:0000256" key="9">
    <source>
        <dbReference type="ARBA" id="ARBA00023319"/>
    </source>
</evidence>
<feature type="domain" description="Fibronectin type-III" evidence="11">
    <location>
        <begin position="483"/>
        <end position="579"/>
    </location>
</feature>
<dbReference type="InterPro" id="IPR003961">
    <property type="entry name" value="FN3_dom"/>
</dbReference>
<dbReference type="InterPro" id="IPR013106">
    <property type="entry name" value="Ig_V-set"/>
</dbReference>
<dbReference type="FunFam" id="2.60.40.10:FF:000050">
    <property type="entry name" value="Titin isoform B"/>
    <property type="match status" value="1"/>
</dbReference>
<dbReference type="InterPro" id="IPR013098">
    <property type="entry name" value="Ig_I-set"/>
</dbReference>
<feature type="domain" description="Ig-like" evidence="10">
    <location>
        <begin position="1281"/>
        <end position="1460"/>
    </location>
</feature>
<keyword evidence="7" id="KW-1015">Disulfide bond</keyword>
<feature type="domain" description="Ig-like" evidence="10">
    <location>
        <begin position="15"/>
        <end position="101"/>
    </location>
</feature>
<dbReference type="GO" id="GO:0005737">
    <property type="term" value="C:cytoplasm"/>
    <property type="evidence" value="ECO:0007669"/>
    <property type="project" value="UniProtKB-SubCell"/>
</dbReference>
<dbReference type="InterPro" id="IPR003598">
    <property type="entry name" value="Ig_sub2"/>
</dbReference>
<keyword evidence="6" id="KW-0677">Repeat</keyword>
<evidence type="ECO:0000256" key="7">
    <source>
        <dbReference type="ARBA" id="ARBA00023157"/>
    </source>
</evidence>
<dbReference type="GO" id="GO:0005634">
    <property type="term" value="C:nucleus"/>
    <property type="evidence" value="ECO:0007669"/>
    <property type="project" value="UniProtKB-SubCell"/>
</dbReference>
<dbReference type="SMART" id="SM00406">
    <property type="entry name" value="IGv"/>
    <property type="match status" value="7"/>
</dbReference>
<dbReference type="CDD" id="cd00096">
    <property type="entry name" value="Ig"/>
    <property type="match status" value="2"/>
</dbReference>
<organism evidence="12 13">
    <name type="scientific">Oncorhynchus kisutch</name>
    <name type="common">Coho salmon</name>
    <name type="synonym">Salmo kisutch</name>
    <dbReference type="NCBI Taxonomy" id="8019"/>
    <lineage>
        <taxon>Eukaryota</taxon>
        <taxon>Metazoa</taxon>
        <taxon>Chordata</taxon>
        <taxon>Craniata</taxon>
        <taxon>Vertebrata</taxon>
        <taxon>Euteleostomi</taxon>
        <taxon>Actinopterygii</taxon>
        <taxon>Neopterygii</taxon>
        <taxon>Teleostei</taxon>
        <taxon>Protacanthopterygii</taxon>
        <taxon>Salmoniformes</taxon>
        <taxon>Salmonidae</taxon>
        <taxon>Salmoninae</taxon>
        <taxon>Oncorhynchus</taxon>
    </lineage>
</organism>
<evidence type="ECO:0000256" key="6">
    <source>
        <dbReference type="ARBA" id="ARBA00022737"/>
    </source>
</evidence>
<dbReference type="Pfam" id="PF00041">
    <property type="entry name" value="fn3"/>
    <property type="match status" value="1"/>
</dbReference>
<dbReference type="CDD" id="cd00063">
    <property type="entry name" value="FN3"/>
    <property type="match status" value="1"/>
</dbReference>
<feature type="domain" description="Ig-like" evidence="10">
    <location>
        <begin position="924"/>
        <end position="997"/>
    </location>
</feature>
<reference evidence="12" key="2">
    <citation type="submission" date="2025-09" db="UniProtKB">
        <authorList>
            <consortium name="Ensembl"/>
        </authorList>
    </citation>
    <scope>IDENTIFICATION</scope>
</reference>
<keyword evidence="4" id="KW-0963">Cytoplasm</keyword>
<evidence type="ECO:0000259" key="10">
    <source>
        <dbReference type="PROSITE" id="PS50835"/>
    </source>
</evidence>
<keyword evidence="13" id="KW-1185">Reference proteome</keyword>
<dbReference type="InterPro" id="IPR036116">
    <property type="entry name" value="FN3_sf"/>
</dbReference>
<evidence type="ECO:0000313" key="12">
    <source>
        <dbReference type="Ensembl" id="ENSOKIP00005105561.1"/>
    </source>
</evidence>
<reference evidence="12" key="1">
    <citation type="submission" date="2025-08" db="UniProtKB">
        <authorList>
            <consortium name="Ensembl"/>
        </authorList>
    </citation>
    <scope>IDENTIFICATION</scope>
</reference>
<protein>
    <recommendedName>
        <fullName evidence="14">Obscurin, cytoskeletal calmodulin and titin-interacting RhoGEF b</fullName>
    </recommendedName>
</protein>
<sequence length="1753" mass="196189">MKELVMDQNLFGGAPRFLTRPKAFAVCVGKDATLSCTIVGNPTPLITWEKEKLRLTSGGRFKMVDDGDVYRLTIYDLTLEDSGQYMCRAKNNVGEAYACVTLHVGLPQEMVERAPVFMVKPTSARVGLGGDVVFHCRVAAYPEPKFDWEKDGRYLAETNRIKVTSDSDSSSLRIQSVRSLDSGTYTCRAQNSVGRSNSAATLLVDTQDSHHLDHSSAALVSHLPKGVFTRTCTVTEGKHAKLSCFVTGHPKPHIIWRKDGGNIGEGRRQIMYEDQAENFILKILYCKQRDNGLYTCNASNMAGHTYSAVLVIVKEPKVPFRRKLQDVEVQEKMTATLLCEVPISTTQASWFMEETRLEDCSKYRMEEEGTMRRLTIHNVTTNDDAVYICEMKEGSRTVAELTVLGTRDIFLYLYKYYATLSTLRLFLHHTLMENISDRSLQLNVVQFHHVIADDSGEVAFMAGDCKTSTRFSVTAARKHPPDPPIDVVVRNKTDSSITLHWSPPDSDRPVPIKGYMVERRKVGAQTWQRCNGMEISPFTEITIQNFTEEASYQFRISAVNNYGQSQYLEVPGTFYLEPSAEVKTGLMNSTAISGEEASLSVDLSAVCSGFWSINGRLLRSGVVIEDQRTTIISKGTQRRLKRFLILLSHSMTVPSEVQQAAFTNKDSVQKEVRATLSQKATLSCEVADTKTEVKWYKDGKQIIASKTVSMETKGKSRLLVVDKMEKKDAGEYTCEARAEKLAAFTNKDSVQKEVKATLSQKATLSCDVSDSKTEVKWYKDGKLLTSCKRVSMETKGKTRQLVIEKVEKKDAGEYTCEVGAEKLVYEIQVTGKEDIDLLSCLLSARLLEWLSVSTLSCEVSDTKTEVKWYKDGKLLTSSKTVSMETKGKTRQLMIEKVEKKDAGEYICEVGAEKLVFKIHVTGMEDILDLLSEVKATLSQKATLSCEVSDTKTEVKWYKDGKLLTSSKTVSMETKGKTRQLVIEKVEKKDAGQYTCEVGAEKLVFKLQVTGMGRFQSWLSIDVSLKVLEAGWLSMYCVCVLQVKWYKDGKLLTSSKTVSMETKGKTRQLVIEKVEKKDAGEYTCEVGAEKLAFKIQVTGMMSLTHSTIFDICSVQASEKIVLTTELTSESASVKWFRDGVELKEGTKYEMKREGHSRTLIVKSTEVKDSGTYSCHTDDDKLEFKVQVKHTPLKFVVQLQPVATELGVTLTLTCELNQASGDVLWRHNSREVKPGGRFCVSADSAKRVLTITGMTKADEGEYICECKDDKTSIIFSIMNFSAPRLVNLTSKLSSIVAVEGKDVIFKCSVTPADVKVKWFRNNVPITAGPKYKIEHRATSHSLTITSVSQEDAGEISMAAEGKTCNATLQVQRKNQALFTLTLTLQNVTTVEDQKGVKLEVELSRPSKEVRWMKNSVVLQPGGNMDIRVDGAKQTLVFKSVTTADRGYYSCETLDDKTQAKLTVDGKYLYILGLLAEVKANEKETVTLEVELSQADVEGSWTRSGAKLKAGSNCRITALGKKHALTLSQLKMEDAGTIVFQAEGVKSSGKLIVAEPAAMISRPMEDVKAPEKEKATLECEVSRTNSEVKWFKVRKHILVVNHRTRTSSHAKRENVQCQQFTLHNCVYKVNFYMLLWNCLVWLPCIDKVVIVTVELPVQFVKKLRDKLAMHTHRGFLECQMSRASAKVKWYKNKKETKPSKKHEINSKSIYRKLTINDVGSDVEDNYTCNAIVDKTSCKLVVEGNGMKFRTLSIVNF</sequence>
<evidence type="ECO:0000313" key="13">
    <source>
        <dbReference type="Proteomes" id="UP000694557"/>
    </source>
</evidence>
<comment type="subcellular location">
    <subcellularLocation>
        <location evidence="2">Cytoplasm</location>
    </subcellularLocation>
    <subcellularLocation>
        <location evidence="1">Nucleus</location>
    </subcellularLocation>
</comment>
<feature type="domain" description="Ig-like" evidence="10">
    <location>
        <begin position="1041"/>
        <end position="1097"/>
    </location>
</feature>
<keyword evidence="9" id="KW-0393">Immunoglobulin domain</keyword>
<feature type="domain" description="Ig-like" evidence="10">
    <location>
        <begin position="1653"/>
        <end position="1727"/>
    </location>
</feature>
<feature type="domain" description="Ig-like" evidence="10">
    <location>
        <begin position="759"/>
        <end position="830"/>
    </location>
</feature>
<feature type="domain" description="Ig-like" evidence="10">
    <location>
        <begin position="851"/>
        <end position="909"/>
    </location>
</feature>
<dbReference type="PANTHER" id="PTHR35971">
    <property type="entry name" value="SI:DKEY-31G6.6"/>
    <property type="match status" value="1"/>
</dbReference>
<feature type="domain" description="Ig-like" evidence="10">
    <location>
        <begin position="115"/>
        <end position="203"/>
    </location>
</feature>
<dbReference type="SUPFAM" id="SSF49265">
    <property type="entry name" value="Fibronectin type III"/>
    <property type="match status" value="1"/>
</dbReference>
<dbReference type="FunFam" id="2.60.40.10:FF:001084">
    <property type="entry name" value="obscurin-like isoform X3"/>
    <property type="match status" value="1"/>
</dbReference>
<keyword evidence="8" id="KW-0539">Nucleus</keyword>
<dbReference type="PROSITE" id="PS50853">
    <property type="entry name" value="FN3"/>
    <property type="match status" value="1"/>
</dbReference>
<dbReference type="Pfam" id="PF07679">
    <property type="entry name" value="I-set"/>
    <property type="match status" value="15"/>
</dbReference>
<dbReference type="FunFam" id="2.60.40.10:FF:000502">
    <property type="entry name" value="obscurin-like protein 1 isoform X2"/>
    <property type="match status" value="1"/>
</dbReference>
<name>A0A8C7KSN0_ONCKI</name>
<feature type="domain" description="Ig-like" evidence="10">
    <location>
        <begin position="1190"/>
        <end position="1279"/>
    </location>
</feature>
<dbReference type="Gene3D" id="2.60.40.10">
    <property type="entry name" value="Immunoglobulins"/>
    <property type="match status" value="17"/>
</dbReference>
<feature type="domain" description="Ig-like" evidence="10">
    <location>
        <begin position="654"/>
        <end position="751"/>
    </location>
</feature>
<dbReference type="PROSITE" id="PS50835">
    <property type="entry name" value="IG_LIKE"/>
    <property type="match status" value="14"/>
</dbReference>
<evidence type="ECO:0000256" key="2">
    <source>
        <dbReference type="ARBA" id="ARBA00004496"/>
    </source>
</evidence>
<proteinExistence type="inferred from homology"/>
<dbReference type="FunFam" id="2.60.40.10:FF:000211">
    <property type="entry name" value="Obscurin-like protein 1"/>
    <property type="match status" value="1"/>
</dbReference>
<evidence type="ECO:0000256" key="5">
    <source>
        <dbReference type="ARBA" id="ARBA00022553"/>
    </source>
</evidence>
<evidence type="ECO:0000256" key="1">
    <source>
        <dbReference type="ARBA" id="ARBA00004123"/>
    </source>
</evidence>
<comment type="similarity">
    <text evidence="3">Belongs to the protein kinase superfamily. CAMK Ser/Thr protein kinase family.</text>
</comment>
<dbReference type="SMART" id="SM00408">
    <property type="entry name" value="IGc2"/>
    <property type="match status" value="13"/>
</dbReference>
<dbReference type="InterPro" id="IPR036179">
    <property type="entry name" value="Ig-like_dom_sf"/>
</dbReference>
<dbReference type="GeneTree" id="ENSGT00940000154756"/>